<dbReference type="GO" id="GO:0008168">
    <property type="term" value="F:methyltransferase activity"/>
    <property type="evidence" value="ECO:0007669"/>
    <property type="project" value="UniProtKB-KW"/>
</dbReference>
<sequence length="453" mass="50584">MEKLKKNMVLPMEIIDLNSDGNGVGKIDDFVIFVPMTAKGDKINVRIVKVLKNYGFGIVDSFITASPDRIEVDCPYFRQCGGCALRHISYESECQLKHKMVSDCFERIGGISCQVSPLVENLQVNHYRNKAQFPVTRKDGKAVAGFFANRSHRVVSCDNCLLQPEEFQPIVDCVLNFINEFQIPVYDELKHQGIVRNIYLRRGEVSGEIMVCLVLTKDFLHHQDILIQRLLDCNPQITSIIINCNKDKTNVILGKHCTTIYGKDTILDQLCGVPVELSPLSFYQVNHNQAERLYDIAKEYAGLSGGETVIDLYCGAGTIGLSMADQIGTLIGVEVVPEAVENAKKNAESMELSNTRFLCGDASQAVQVLEQEKIHPDVVLLDPPRKGCSQQVLDSVCHMAPERIVMISCNPATAARDCKMLDEKGYQVQKITPVDLFSRTLHIETVILLNKEC</sequence>
<keyword evidence="1 4" id="KW-0489">Methyltransferase</keyword>
<dbReference type="SUPFAM" id="SSF50249">
    <property type="entry name" value="Nucleic acid-binding proteins"/>
    <property type="match status" value="1"/>
</dbReference>
<name>A0ABR7IRL0_9CLOT</name>
<dbReference type="InterPro" id="IPR002792">
    <property type="entry name" value="TRAM_dom"/>
</dbReference>
<evidence type="ECO:0000256" key="3">
    <source>
        <dbReference type="ARBA" id="ARBA00022691"/>
    </source>
</evidence>
<dbReference type="PROSITE" id="PS50926">
    <property type="entry name" value="TRAM"/>
    <property type="match status" value="1"/>
</dbReference>
<feature type="binding site" evidence="4">
    <location>
        <position position="382"/>
    </location>
    <ligand>
        <name>S-adenosyl-L-methionine</name>
        <dbReference type="ChEBI" id="CHEBI:59789"/>
    </ligand>
</feature>
<keyword evidence="2 4" id="KW-0808">Transferase</keyword>
<dbReference type="Gene3D" id="2.40.50.1070">
    <property type="match status" value="1"/>
</dbReference>
<dbReference type="SUPFAM" id="SSF53335">
    <property type="entry name" value="S-adenosyl-L-methionine-dependent methyltransferases"/>
    <property type="match status" value="1"/>
</dbReference>
<dbReference type="CDD" id="cd02440">
    <property type="entry name" value="AdoMet_MTases"/>
    <property type="match status" value="1"/>
</dbReference>
<dbReference type="GO" id="GO:0032259">
    <property type="term" value="P:methylation"/>
    <property type="evidence" value="ECO:0007669"/>
    <property type="project" value="UniProtKB-KW"/>
</dbReference>
<feature type="binding site" evidence="4">
    <location>
        <position position="284"/>
    </location>
    <ligand>
        <name>S-adenosyl-L-methionine</name>
        <dbReference type="ChEBI" id="CHEBI:59789"/>
    </ligand>
</feature>
<comment type="similarity">
    <text evidence="4">Belongs to the class I-like SAM-binding methyltransferase superfamily. RNA M5U methyltransferase family.</text>
</comment>
<keyword evidence="3 4" id="KW-0949">S-adenosyl-L-methionine</keyword>
<evidence type="ECO:0000256" key="2">
    <source>
        <dbReference type="ARBA" id="ARBA00022679"/>
    </source>
</evidence>
<gene>
    <name evidence="6" type="primary">rlmD</name>
    <name evidence="6" type="ORF">H8Z77_07075</name>
</gene>
<evidence type="ECO:0000259" key="5">
    <source>
        <dbReference type="PROSITE" id="PS50926"/>
    </source>
</evidence>
<dbReference type="InterPro" id="IPR029063">
    <property type="entry name" value="SAM-dependent_MTases_sf"/>
</dbReference>
<dbReference type="RefSeq" id="WP_186996596.1">
    <property type="nucleotide sequence ID" value="NZ_JACOQK010000001.1"/>
</dbReference>
<reference evidence="6 7" key="1">
    <citation type="submission" date="2020-08" db="EMBL/GenBank/DDBJ databases">
        <title>Genome public.</title>
        <authorList>
            <person name="Liu C."/>
            <person name="Sun Q."/>
        </authorList>
    </citation>
    <scope>NUCLEOTIDE SEQUENCE [LARGE SCALE GENOMIC DNA]</scope>
    <source>
        <strain evidence="6 7">NSJ-27</strain>
    </source>
</reference>
<keyword evidence="7" id="KW-1185">Reference proteome</keyword>
<feature type="active site" description="Nucleophile" evidence="4">
    <location>
        <position position="409"/>
    </location>
</feature>
<dbReference type="Proteomes" id="UP000649151">
    <property type="component" value="Unassembled WGS sequence"/>
</dbReference>
<feature type="binding site" evidence="4">
    <location>
        <position position="334"/>
    </location>
    <ligand>
        <name>S-adenosyl-L-methionine</name>
        <dbReference type="ChEBI" id="CHEBI:59789"/>
    </ligand>
</feature>
<evidence type="ECO:0000313" key="7">
    <source>
        <dbReference type="Proteomes" id="UP000649151"/>
    </source>
</evidence>
<feature type="binding site" evidence="4">
    <location>
        <position position="313"/>
    </location>
    <ligand>
        <name>S-adenosyl-L-methionine</name>
        <dbReference type="ChEBI" id="CHEBI:59789"/>
    </ligand>
</feature>
<dbReference type="Gene3D" id="3.40.50.150">
    <property type="entry name" value="Vaccinia Virus protein VP39"/>
    <property type="match status" value="1"/>
</dbReference>
<dbReference type="Gene3D" id="2.40.50.140">
    <property type="entry name" value="Nucleic acid-binding proteins"/>
    <property type="match status" value="1"/>
</dbReference>
<comment type="caution">
    <text evidence="6">The sequence shown here is derived from an EMBL/GenBank/DDBJ whole genome shotgun (WGS) entry which is preliminary data.</text>
</comment>
<feature type="domain" description="TRAM" evidence="5">
    <location>
        <begin position="3"/>
        <end position="61"/>
    </location>
</feature>
<dbReference type="EMBL" id="JACOQK010000001">
    <property type="protein sequence ID" value="MBC5787778.1"/>
    <property type="molecule type" value="Genomic_DNA"/>
</dbReference>
<dbReference type="EC" id="2.1.1.190" evidence="6"/>
<dbReference type="Pfam" id="PF01938">
    <property type="entry name" value="TRAM"/>
    <property type="match status" value="1"/>
</dbReference>
<dbReference type="PROSITE" id="PS51687">
    <property type="entry name" value="SAM_MT_RNA_M5U"/>
    <property type="match status" value="1"/>
</dbReference>
<protein>
    <submittedName>
        <fullName evidence="6">23S rRNA (Uracil(1939)-C(5))-methyltransferase RlmD</fullName>
        <ecNumber evidence="6">2.1.1.190</ecNumber>
    </submittedName>
</protein>
<dbReference type="Pfam" id="PF05958">
    <property type="entry name" value="tRNA_U5-meth_tr"/>
    <property type="match status" value="1"/>
</dbReference>
<dbReference type="PANTHER" id="PTHR11061:SF30">
    <property type="entry name" value="TRNA (URACIL(54)-C(5))-METHYLTRANSFERASE"/>
    <property type="match status" value="1"/>
</dbReference>
<proteinExistence type="inferred from homology"/>
<evidence type="ECO:0000256" key="1">
    <source>
        <dbReference type="ARBA" id="ARBA00022603"/>
    </source>
</evidence>
<dbReference type="PANTHER" id="PTHR11061">
    <property type="entry name" value="RNA M5U METHYLTRANSFERASE"/>
    <property type="match status" value="1"/>
</dbReference>
<organism evidence="6 7">
    <name type="scientific">Clostridium facile</name>
    <dbReference type="NCBI Taxonomy" id="2763035"/>
    <lineage>
        <taxon>Bacteria</taxon>
        <taxon>Bacillati</taxon>
        <taxon>Bacillota</taxon>
        <taxon>Clostridia</taxon>
        <taxon>Eubacteriales</taxon>
        <taxon>Clostridiaceae</taxon>
        <taxon>Clostridium</taxon>
    </lineage>
</organism>
<evidence type="ECO:0000313" key="6">
    <source>
        <dbReference type="EMBL" id="MBC5787778.1"/>
    </source>
</evidence>
<dbReference type="InterPro" id="IPR010280">
    <property type="entry name" value="U5_MeTrfase_fam"/>
</dbReference>
<dbReference type="NCBIfam" id="TIGR00479">
    <property type="entry name" value="rumA"/>
    <property type="match status" value="1"/>
</dbReference>
<evidence type="ECO:0000256" key="4">
    <source>
        <dbReference type="PROSITE-ProRule" id="PRU01024"/>
    </source>
</evidence>
<accession>A0ABR7IRL0</accession>
<dbReference type="InterPro" id="IPR012340">
    <property type="entry name" value="NA-bd_OB-fold"/>
</dbReference>